<reference evidence="2 3" key="1">
    <citation type="submission" date="2018-02" db="EMBL/GenBank/DDBJ databases">
        <title>Mycoplasma marinum and Mycoplasma todarodis sp. nov., moderately halophilic and psychrotolerant mycoplasmas isolated from cephalopods.</title>
        <authorList>
            <person name="Viver T."/>
        </authorList>
    </citation>
    <scope>NUCLEOTIDE SEQUENCE [LARGE SCALE GENOMIC DNA]</scope>
    <source>
        <strain evidence="2 3">5H</strain>
    </source>
</reference>
<dbReference type="EMBL" id="PSZP01000006">
    <property type="protein sequence ID" value="TCG11511.1"/>
    <property type="molecule type" value="Genomic_DNA"/>
</dbReference>
<gene>
    <name evidence="2" type="ORF">C4B25_01440</name>
</gene>
<dbReference type="InterPro" id="IPR029063">
    <property type="entry name" value="SAM-dependent_MTases_sf"/>
</dbReference>
<evidence type="ECO:0000313" key="2">
    <source>
        <dbReference type="EMBL" id="TCG11511.1"/>
    </source>
</evidence>
<proteinExistence type="predicted"/>
<dbReference type="Proteomes" id="UP000291072">
    <property type="component" value="Unassembled WGS sequence"/>
</dbReference>
<dbReference type="CDD" id="cd02440">
    <property type="entry name" value="AdoMet_MTases"/>
    <property type="match status" value="1"/>
</dbReference>
<dbReference type="GO" id="GO:0032259">
    <property type="term" value="P:methylation"/>
    <property type="evidence" value="ECO:0007669"/>
    <property type="project" value="InterPro"/>
</dbReference>
<dbReference type="PANTHER" id="PTHR47739">
    <property type="entry name" value="TRNA1(VAL) (ADENINE(37)-N6)-METHYLTRANSFERASE"/>
    <property type="match status" value="1"/>
</dbReference>
<comment type="caution">
    <text evidence="2">The sequence shown here is derived from an EMBL/GenBank/DDBJ whole genome shotgun (WGS) entry which is preliminary data.</text>
</comment>
<feature type="domain" description="Methyltransferase small" evidence="1">
    <location>
        <begin position="34"/>
        <end position="132"/>
    </location>
</feature>
<keyword evidence="3" id="KW-1185">Reference proteome</keyword>
<dbReference type="SUPFAM" id="SSF53335">
    <property type="entry name" value="S-adenosyl-L-methionine-dependent methyltransferases"/>
    <property type="match status" value="1"/>
</dbReference>
<organism evidence="2 3">
    <name type="scientific">Mycoplasma todarodis</name>
    <dbReference type="NCBI Taxonomy" id="1937191"/>
    <lineage>
        <taxon>Bacteria</taxon>
        <taxon>Bacillati</taxon>
        <taxon>Mycoplasmatota</taxon>
        <taxon>Mollicutes</taxon>
        <taxon>Mycoplasmataceae</taxon>
        <taxon>Mycoplasma</taxon>
    </lineage>
</organism>
<dbReference type="Pfam" id="PF05175">
    <property type="entry name" value="MTS"/>
    <property type="match status" value="1"/>
</dbReference>
<dbReference type="InterPro" id="IPR002052">
    <property type="entry name" value="DNA_methylase_N6_adenine_CS"/>
</dbReference>
<accession>A0A4R0XWY5</accession>
<dbReference type="AlphaFoldDB" id="A0A4R0XWY5"/>
<dbReference type="PANTHER" id="PTHR47739:SF1">
    <property type="entry name" value="TRNA1(VAL) (ADENINE(37)-N6)-METHYLTRANSFERASE"/>
    <property type="match status" value="1"/>
</dbReference>
<dbReference type="RefSeq" id="WP_131613288.1">
    <property type="nucleotide sequence ID" value="NZ_PSZP01000006.1"/>
</dbReference>
<dbReference type="PROSITE" id="PS00092">
    <property type="entry name" value="N6_MTASE"/>
    <property type="match status" value="1"/>
</dbReference>
<dbReference type="GO" id="GO:0003676">
    <property type="term" value="F:nucleic acid binding"/>
    <property type="evidence" value="ECO:0007669"/>
    <property type="project" value="InterPro"/>
</dbReference>
<sequence>MEEKVVKNSLGYDSDLYVYQNKSMFNYSVDTILLGNFVSMTAQVKRILEIGTNNGALSIFMSARSERITIDALEIQEKALELAKRNVELNKKEEQINLIHGDFNDFYLDHAKNQRKKYDAIVCNPPFYKVDASLKNKGSEEKLIATHELKLTLEDVIKGSAKIINQKGYLAIVEPTERLVDIVTLMRKYGFEPKRIQMIHPREDQKSNLVLVEGRFRVGWGTHHLPNIYLHTLNKDEHAYRDEVKKLYKPIKSGGRNAK</sequence>
<dbReference type="Gene3D" id="3.40.50.150">
    <property type="entry name" value="Vaccinia Virus protein VP39"/>
    <property type="match status" value="1"/>
</dbReference>
<dbReference type="GO" id="GO:0008170">
    <property type="term" value="F:N-methyltransferase activity"/>
    <property type="evidence" value="ECO:0007669"/>
    <property type="project" value="UniProtKB-ARBA"/>
</dbReference>
<dbReference type="InterPro" id="IPR007848">
    <property type="entry name" value="Small_mtfrase_dom"/>
</dbReference>
<dbReference type="OrthoDB" id="9777257at2"/>
<dbReference type="InterPro" id="IPR050210">
    <property type="entry name" value="tRNA_Adenine-N(6)_MTase"/>
</dbReference>
<evidence type="ECO:0000259" key="1">
    <source>
        <dbReference type="Pfam" id="PF05175"/>
    </source>
</evidence>
<dbReference type="GO" id="GO:0008757">
    <property type="term" value="F:S-adenosylmethionine-dependent methyltransferase activity"/>
    <property type="evidence" value="ECO:0007669"/>
    <property type="project" value="UniProtKB-ARBA"/>
</dbReference>
<protein>
    <submittedName>
        <fullName evidence="2">Lactate dehydrogenase</fullName>
    </submittedName>
</protein>
<evidence type="ECO:0000313" key="3">
    <source>
        <dbReference type="Proteomes" id="UP000291072"/>
    </source>
</evidence>
<name>A0A4R0XWY5_9MOLU</name>